<dbReference type="AlphaFoldDB" id="A0A839SQH4"/>
<evidence type="ECO:0000256" key="3">
    <source>
        <dbReference type="ARBA" id="ARBA00022741"/>
    </source>
</evidence>
<evidence type="ECO:0000256" key="5">
    <source>
        <dbReference type="ARBA" id="ARBA00022840"/>
    </source>
</evidence>
<keyword evidence="2 8" id="KW-0808">Transferase</keyword>
<keyword evidence="3 8" id="KW-0547">Nucleotide-binding</keyword>
<dbReference type="CDD" id="cd02020">
    <property type="entry name" value="CMPK"/>
    <property type="match status" value="1"/>
</dbReference>
<evidence type="ECO:0000256" key="6">
    <source>
        <dbReference type="ARBA" id="ARBA00047615"/>
    </source>
</evidence>
<name>A0A839SQH4_9PROT</name>
<reference evidence="10 11" key="1">
    <citation type="submission" date="2020-08" db="EMBL/GenBank/DDBJ databases">
        <title>Genomic Encyclopedia of Type Strains, Phase III (KMG-III): the genomes of soil and plant-associated and newly described type strains.</title>
        <authorList>
            <person name="Whitman W."/>
        </authorList>
    </citation>
    <scope>NUCLEOTIDE SEQUENCE [LARGE SCALE GENOMIC DNA]</scope>
    <source>
        <strain evidence="10 11">CECT 8803</strain>
    </source>
</reference>
<dbReference type="NCBIfam" id="TIGR00017">
    <property type="entry name" value="cmk"/>
    <property type="match status" value="1"/>
</dbReference>
<dbReference type="RefSeq" id="WP_183414822.1">
    <property type="nucleotide sequence ID" value="NZ_JACHXA010000001.1"/>
</dbReference>
<protein>
    <recommendedName>
        <fullName evidence="8">Cytidylate kinase</fullName>
        <shortName evidence="8">CK</shortName>
        <ecNumber evidence="8">2.7.4.25</ecNumber>
    </recommendedName>
    <alternativeName>
        <fullName evidence="8">Cytidine monophosphate kinase</fullName>
        <shortName evidence="8">CMP kinase</shortName>
    </alternativeName>
</protein>
<dbReference type="GO" id="GO:0006220">
    <property type="term" value="P:pyrimidine nucleotide metabolic process"/>
    <property type="evidence" value="ECO:0007669"/>
    <property type="project" value="UniProtKB-UniRule"/>
</dbReference>
<evidence type="ECO:0000313" key="10">
    <source>
        <dbReference type="EMBL" id="MBB3064000.1"/>
    </source>
</evidence>
<organism evidence="10 11">
    <name type="scientific">Limibacillus halophilus</name>
    <dbReference type="NCBI Taxonomy" id="1579333"/>
    <lineage>
        <taxon>Bacteria</taxon>
        <taxon>Pseudomonadati</taxon>
        <taxon>Pseudomonadota</taxon>
        <taxon>Alphaproteobacteria</taxon>
        <taxon>Rhodospirillales</taxon>
        <taxon>Rhodovibrionaceae</taxon>
        <taxon>Limibacillus</taxon>
    </lineage>
</organism>
<evidence type="ECO:0000313" key="11">
    <source>
        <dbReference type="Proteomes" id="UP000581135"/>
    </source>
</evidence>
<dbReference type="EC" id="2.7.4.25" evidence="8"/>
<dbReference type="GO" id="GO:0005737">
    <property type="term" value="C:cytoplasm"/>
    <property type="evidence" value="ECO:0007669"/>
    <property type="project" value="UniProtKB-SubCell"/>
</dbReference>
<evidence type="ECO:0000256" key="2">
    <source>
        <dbReference type="ARBA" id="ARBA00022679"/>
    </source>
</evidence>
<evidence type="ECO:0000256" key="4">
    <source>
        <dbReference type="ARBA" id="ARBA00022777"/>
    </source>
</evidence>
<feature type="binding site" evidence="8">
    <location>
        <begin position="7"/>
        <end position="15"/>
    </location>
    <ligand>
        <name>ATP</name>
        <dbReference type="ChEBI" id="CHEBI:30616"/>
    </ligand>
</feature>
<keyword evidence="4 8" id="KW-0418">Kinase</keyword>
<comment type="similarity">
    <text evidence="1 8">Belongs to the cytidylate kinase family. Type 1 subfamily.</text>
</comment>
<dbReference type="InterPro" id="IPR003136">
    <property type="entry name" value="Cytidylate_kin"/>
</dbReference>
<keyword evidence="5 8" id="KW-0067">ATP-binding</keyword>
<comment type="caution">
    <text evidence="10">The sequence shown here is derived from an EMBL/GenBank/DDBJ whole genome shotgun (WGS) entry which is preliminary data.</text>
</comment>
<dbReference type="GO" id="GO:0005524">
    <property type="term" value="F:ATP binding"/>
    <property type="evidence" value="ECO:0007669"/>
    <property type="project" value="UniProtKB-UniRule"/>
</dbReference>
<evidence type="ECO:0000259" key="9">
    <source>
        <dbReference type="Pfam" id="PF02224"/>
    </source>
</evidence>
<evidence type="ECO:0000256" key="8">
    <source>
        <dbReference type="HAMAP-Rule" id="MF_00238"/>
    </source>
</evidence>
<sequence length="219" mass="23654">MIVAVDGPSGAGKGTLARRLAERLNFAYLDTGALYRAVASRVLSEGGNPADEKTATAVARALVPADMARADLRSETTSQGASKVAALIPVRQALLDFQRSFATLPPGNKEGAVLDGRDIGTVVCPEAEAKLFLTASAEERARRRHKELLDRGEKAIYARVLEEMRERDRRDSERSAAPLVAAEDAVLLDTTDLSIEAVFEKALAVVLSRMEPREPARRT</sequence>
<proteinExistence type="inferred from homology"/>
<feature type="domain" description="Cytidylate kinase" evidence="9">
    <location>
        <begin position="3"/>
        <end position="205"/>
    </location>
</feature>
<dbReference type="HAMAP" id="MF_00238">
    <property type="entry name" value="Cytidyl_kinase_type1"/>
    <property type="match status" value="1"/>
</dbReference>
<evidence type="ECO:0000256" key="7">
    <source>
        <dbReference type="ARBA" id="ARBA00048478"/>
    </source>
</evidence>
<comment type="subcellular location">
    <subcellularLocation>
        <location evidence="8">Cytoplasm</location>
    </subcellularLocation>
</comment>
<comment type="catalytic activity">
    <reaction evidence="6 8">
        <text>dCMP + ATP = dCDP + ADP</text>
        <dbReference type="Rhea" id="RHEA:25094"/>
        <dbReference type="ChEBI" id="CHEBI:30616"/>
        <dbReference type="ChEBI" id="CHEBI:57566"/>
        <dbReference type="ChEBI" id="CHEBI:58593"/>
        <dbReference type="ChEBI" id="CHEBI:456216"/>
        <dbReference type="EC" id="2.7.4.25"/>
    </reaction>
</comment>
<comment type="catalytic activity">
    <reaction evidence="7 8">
        <text>CMP + ATP = CDP + ADP</text>
        <dbReference type="Rhea" id="RHEA:11600"/>
        <dbReference type="ChEBI" id="CHEBI:30616"/>
        <dbReference type="ChEBI" id="CHEBI:58069"/>
        <dbReference type="ChEBI" id="CHEBI:60377"/>
        <dbReference type="ChEBI" id="CHEBI:456216"/>
        <dbReference type="EC" id="2.7.4.25"/>
    </reaction>
</comment>
<keyword evidence="11" id="KW-1185">Reference proteome</keyword>
<dbReference type="GO" id="GO:0036431">
    <property type="term" value="F:dCMP kinase activity"/>
    <property type="evidence" value="ECO:0007669"/>
    <property type="project" value="InterPro"/>
</dbReference>
<dbReference type="SUPFAM" id="SSF52540">
    <property type="entry name" value="P-loop containing nucleoside triphosphate hydrolases"/>
    <property type="match status" value="1"/>
</dbReference>
<dbReference type="Proteomes" id="UP000581135">
    <property type="component" value="Unassembled WGS sequence"/>
</dbReference>
<dbReference type="EMBL" id="JACHXA010000001">
    <property type="protein sequence ID" value="MBB3064000.1"/>
    <property type="molecule type" value="Genomic_DNA"/>
</dbReference>
<evidence type="ECO:0000256" key="1">
    <source>
        <dbReference type="ARBA" id="ARBA00009427"/>
    </source>
</evidence>
<dbReference type="Gene3D" id="3.40.50.300">
    <property type="entry name" value="P-loop containing nucleotide triphosphate hydrolases"/>
    <property type="match status" value="1"/>
</dbReference>
<dbReference type="InterPro" id="IPR011994">
    <property type="entry name" value="Cytidylate_kinase_dom"/>
</dbReference>
<gene>
    <name evidence="8" type="primary">cmk</name>
    <name evidence="10" type="ORF">FHR98_000265</name>
</gene>
<accession>A0A839SQH4</accession>
<dbReference type="InterPro" id="IPR027417">
    <property type="entry name" value="P-loop_NTPase"/>
</dbReference>
<keyword evidence="8" id="KW-0963">Cytoplasm</keyword>
<dbReference type="Pfam" id="PF02224">
    <property type="entry name" value="Cytidylate_kin"/>
    <property type="match status" value="1"/>
</dbReference>